<dbReference type="InterPro" id="IPR011333">
    <property type="entry name" value="SKP1/BTB/POZ_sf"/>
</dbReference>
<keyword evidence="3" id="KW-0009">Actin-binding</keyword>
<dbReference type="PANTHER" id="PTHR24412:SF489">
    <property type="entry name" value="RING FINGER DOMAIN AND KELCH REPEAT-CONTAINING PROTEIN DDB_G0271372"/>
    <property type="match status" value="1"/>
</dbReference>
<reference evidence="5 6" key="1">
    <citation type="journal article" date="2019" name="Sci. Rep.">
        <title>Orb-weaving spider Araneus ventricosus genome elucidates the spidroin gene catalogue.</title>
        <authorList>
            <person name="Kono N."/>
            <person name="Nakamura H."/>
            <person name="Ohtoshi R."/>
            <person name="Moran D.A.P."/>
            <person name="Shinohara A."/>
            <person name="Yoshida Y."/>
            <person name="Fujiwara M."/>
            <person name="Mori M."/>
            <person name="Tomita M."/>
            <person name="Arakawa K."/>
        </authorList>
    </citation>
    <scope>NUCLEOTIDE SEQUENCE [LARGE SCALE GENOMIC DNA]</scope>
</reference>
<dbReference type="InterPro" id="IPR000210">
    <property type="entry name" value="BTB/POZ_dom"/>
</dbReference>
<dbReference type="InterPro" id="IPR011705">
    <property type="entry name" value="BACK"/>
</dbReference>
<dbReference type="SUPFAM" id="SSF54695">
    <property type="entry name" value="POZ domain"/>
    <property type="match status" value="1"/>
</dbReference>
<keyword evidence="2" id="KW-0677">Repeat</keyword>
<dbReference type="Gene3D" id="1.25.40.420">
    <property type="match status" value="1"/>
</dbReference>
<dbReference type="OrthoDB" id="45365at2759"/>
<proteinExistence type="predicted"/>
<feature type="domain" description="BTB" evidence="4">
    <location>
        <begin position="24"/>
        <end position="89"/>
    </location>
</feature>
<evidence type="ECO:0000256" key="3">
    <source>
        <dbReference type="ARBA" id="ARBA00023203"/>
    </source>
</evidence>
<dbReference type="Pfam" id="PF00651">
    <property type="entry name" value="BTB"/>
    <property type="match status" value="1"/>
</dbReference>
<evidence type="ECO:0000313" key="5">
    <source>
        <dbReference type="EMBL" id="GBO12871.1"/>
    </source>
</evidence>
<evidence type="ECO:0000259" key="4">
    <source>
        <dbReference type="PROSITE" id="PS50097"/>
    </source>
</evidence>
<dbReference type="SMART" id="SM00875">
    <property type="entry name" value="BACK"/>
    <property type="match status" value="1"/>
</dbReference>
<dbReference type="Gene3D" id="2.120.10.80">
    <property type="entry name" value="Kelch-type beta propeller"/>
    <property type="match status" value="1"/>
</dbReference>
<organism evidence="5 6">
    <name type="scientific">Araneus ventricosus</name>
    <name type="common">Orbweaver spider</name>
    <name type="synonym">Epeira ventricosa</name>
    <dbReference type="NCBI Taxonomy" id="182803"/>
    <lineage>
        <taxon>Eukaryota</taxon>
        <taxon>Metazoa</taxon>
        <taxon>Ecdysozoa</taxon>
        <taxon>Arthropoda</taxon>
        <taxon>Chelicerata</taxon>
        <taxon>Arachnida</taxon>
        <taxon>Araneae</taxon>
        <taxon>Araneomorphae</taxon>
        <taxon>Entelegynae</taxon>
        <taxon>Araneoidea</taxon>
        <taxon>Araneidae</taxon>
        <taxon>Araneus</taxon>
    </lineage>
</organism>
<dbReference type="PROSITE" id="PS50097">
    <property type="entry name" value="BTB"/>
    <property type="match status" value="1"/>
</dbReference>
<dbReference type="CDD" id="cd18186">
    <property type="entry name" value="BTB_POZ_ZBTB_KLHL-like"/>
    <property type="match status" value="1"/>
</dbReference>
<dbReference type="SUPFAM" id="SSF117281">
    <property type="entry name" value="Kelch motif"/>
    <property type="match status" value="1"/>
</dbReference>
<accession>A0A4Y2UL70</accession>
<evidence type="ECO:0000256" key="1">
    <source>
        <dbReference type="ARBA" id="ARBA00022441"/>
    </source>
</evidence>
<dbReference type="InterPro" id="IPR015915">
    <property type="entry name" value="Kelch-typ_b-propeller"/>
</dbReference>
<dbReference type="PANTHER" id="PTHR24412">
    <property type="entry name" value="KELCH PROTEIN"/>
    <property type="match status" value="1"/>
</dbReference>
<dbReference type="EMBL" id="BGPR01037305">
    <property type="protein sequence ID" value="GBO12871.1"/>
    <property type="molecule type" value="Genomic_DNA"/>
</dbReference>
<dbReference type="SMART" id="SM00225">
    <property type="entry name" value="BTB"/>
    <property type="match status" value="1"/>
</dbReference>
<comment type="caution">
    <text evidence="5">The sequence shown here is derived from an EMBL/GenBank/DDBJ whole genome shotgun (WGS) entry which is preliminary data.</text>
</comment>
<sequence length="539" mass="62914">MDNVPKSFAAISETGFWREMEKLSDGTLKTNDGKSFKIHRVVLSPNSGYFRALFNFNLKEQNFQILNMDSKLLECVLTYMYTGKIALDVNNVCDYMIASDNLVIDDLLKIYAVVHFTDIFDTVNGGLEELPLEIFIKLIGSDNLNVVSERSVWEAIISWTEANSSDRLTYVPALLSCLRLQEEANGELLKEVISHSIVTKNKYITGLIFFKESNFHRLKCEVNSEHPRLERLHKNMRFSNSPREPNRLHLIARHTYRGSELFITYDNEFDFFRKIEETDCLVDMMLQVGQRIYMFEQNTIIDSFDILQEAWEEREVPPLPSDYGSAISIGEKLFFIDFSTLSIYEFNIRWNIITMAQNHLIMGAVRLNSQIFLVGVHNRNNLMLCELYDPANNSWISLPAPHLHREEFILLEYHGKVLLIPTDPDQDHPKRIEVFDPNQNTWISLPDLPFQYHYTGAVIVGDRILVYENIEARRRQHLKVDPPVYWEDGEELWKIIDESSPWFHIENFSYLLLDDHRIVKDLIAKNKGPGTEWQRSFLV</sequence>
<evidence type="ECO:0000313" key="6">
    <source>
        <dbReference type="Proteomes" id="UP000499080"/>
    </source>
</evidence>
<dbReference type="Gene3D" id="3.30.710.10">
    <property type="entry name" value="Potassium Channel Kv1.1, Chain A"/>
    <property type="match status" value="1"/>
</dbReference>
<gene>
    <name evidence="5" type="primary">KLHL3_1</name>
    <name evidence="5" type="ORF">AVEN_67895_1</name>
</gene>
<keyword evidence="1" id="KW-0880">Kelch repeat</keyword>
<name>A0A4Y2UL70_ARAVE</name>
<protein>
    <submittedName>
        <fullName evidence="5">Kelch-like protein 3</fullName>
    </submittedName>
</protein>
<dbReference type="AlphaFoldDB" id="A0A4Y2UL70"/>
<dbReference type="Proteomes" id="UP000499080">
    <property type="component" value="Unassembled WGS sequence"/>
</dbReference>
<evidence type="ECO:0000256" key="2">
    <source>
        <dbReference type="ARBA" id="ARBA00022737"/>
    </source>
</evidence>
<keyword evidence="6" id="KW-1185">Reference proteome</keyword>